<protein>
    <submittedName>
        <fullName evidence="1">Uncharacterized protein</fullName>
    </submittedName>
</protein>
<evidence type="ECO:0000313" key="2">
    <source>
        <dbReference type="Proteomes" id="UP001172386"/>
    </source>
</evidence>
<dbReference type="EMBL" id="JAPDRQ010000149">
    <property type="protein sequence ID" value="KAJ9653574.1"/>
    <property type="molecule type" value="Genomic_DNA"/>
</dbReference>
<evidence type="ECO:0000313" key="1">
    <source>
        <dbReference type="EMBL" id="KAJ9653574.1"/>
    </source>
</evidence>
<dbReference type="Proteomes" id="UP001172386">
    <property type="component" value="Unassembled WGS sequence"/>
</dbReference>
<comment type="caution">
    <text evidence="1">The sequence shown here is derived from an EMBL/GenBank/DDBJ whole genome shotgun (WGS) entry which is preliminary data.</text>
</comment>
<keyword evidence="2" id="KW-1185">Reference proteome</keyword>
<gene>
    <name evidence="1" type="ORF">H2198_007238</name>
</gene>
<accession>A0ACC3A0J6</accession>
<reference evidence="1" key="1">
    <citation type="submission" date="2022-10" db="EMBL/GenBank/DDBJ databases">
        <title>Culturing micro-colonial fungi from biological soil crusts in the Mojave desert and describing Neophaeococcomyces mojavensis, and introducing the new genera and species Taxawa tesnikishii.</title>
        <authorList>
            <person name="Kurbessoian T."/>
            <person name="Stajich J.E."/>
        </authorList>
    </citation>
    <scope>NUCLEOTIDE SEQUENCE</scope>
    <source>
        <strain evidence="1">JES_112</strain>
    </source>
</reference>
<proteinExistence type="predicted"/>
<sequence length="573" mass="60809">MDGTSFATKEDLWRLQSAVNDLTTAQAQQAERIMRLEKKSEDGAKSKSLWGPSSPFPSGLSSSHAESTLNPAAEAFRNFDNDTPGGMISSLTLDTNDEARRLASRANSVRFDESANHYAPSRQSIDLPTRTGSGLGSHPMSERSLSHRSDGRGSTIGFGRANSFGLENSRLLGSIHNSPRVSGHPPPGLFALSPCPAIVRCWLTETFTNDTLLYAAVCTGAAVSSIGLSTLQHLALDGSIVEENGLRKIRLLVYMTEAKINLPSSRSASPSPQVPTVTVKFMVDDHPSHDKSIQIVLGSDILRLQSADLLLSQDKLVIFDDDRNQLSIPLVRPEDDNVYRYLITKARSRSDSTTSEVLPSDVVSDTSAPGIIGRPSRSRLSSVQGPASPTTDVSPGAGVISSNASDVHKSDTPREILTRSSTDLASRLGTTVGEDSKSGTESEKSTTTPVSKTNSGAWSSSWRNATANPSSSQSSVDGKSTAGHLRHNAPRPMKVLRPGGKSMANVSRTASNPSTPTMTNGPDIPRVGLEEQEKTGSIAQPNPASRSNPIGSGSAFGWLNNGTQRKATISGGP</sequence>
<name>A0ACC3A0J6_9EURO</name>
<organism evidence="1 2">
    <name type="scientific">Neophaeococcomyces mojaviensis</name>
    <dbReference type="NCBI Taxonomy" id="3383035"/>
    <lineage>
        <taxon>Eukaryota</taxon>
        <taxon>Fungi</taxon>
        <taxon>Dikarya</taxon>
        <taxon>Ascomycota</taxon>
        <taxon>Pezizomycotina</taxon>
        <taxon>Eurotiomycetes</taxon>
        <taxon>Chaetothyriomycetidae</taxon>
        <taxon>Chaetothyriales</taxon>
        <taxon>Chaetothyriales incertae sedis</taxon>
        <taxon>Neophaeococcomyces</taxon>
    </lineage>
</organism>